<dbReference type="STRING" id="2015173.A0A026WVI6"/>
<dbReference type="InterPro" id="IPR048365">
    <property type="entry name" value="TNP-like_RNaseH_N"/>
</dbReference>
<reference evidence="3 4" key="1">
    <citation type="journal article" date="2014" name="Curr. Biol.">
        <title>The genome of the clonal raider ant Cerapachys biroi.</title>
        <authorList>
            <person name="Oxley P.R."/>
            <person name="Ji L."/>
            <person name="Fetter-Pruneda I."/>
            <person name="McKenzie S.K."/>
            <person name="Li C."/>
            <person name="Hu H."/>
            <person name="Zhang G."/>
            <person name="Kronauer D.J."/>
        </authorList>
    </citation>
    <scope>NUCLEOTIDE SEQUENCE [LARGE SCALE GENOMIC DNA]</scope>
</reference>
<dbReference type="Pfam" id="PF21787">
    <property type="entry name" value="TNP-like_RNaseH_N"/>
    <property type="match status" value="1"/>
</dbReference>
<dbReference type="AlphaFoldDB" id="A0A026WVI6"/>
<name>A0A026WVI6_OOCBI</name>
<evidence type="ECO:0000313" key="3">
    <source>
        <dbReference type="EMBL" id="EZA59666.1"/>
    </source>
</evidence>
<dbReference type="Pfam" id="PF21788">
    <property type="entry name" value="TNP-like_GBD"/>
    <property type="match status" value="1"/>
</dbReference>
<proteinExistence type="predicted"/>
<accession>A0A026WVI6</accession>
<feature type="domain" description="Transposable element P transposase-like RNase H" evidence="1">
    <location>
        <begin position="1"/>
        <end position="101"/>
    </location>
</feature>
<protein>
    <submittedName>
        <fullName evidence="3">THAP domain-containing protein</fullName>
    </submittedName>
</protein>
<dbReference type="EMBL" id="KK107099">
    <property type="protein sequence ID" value="EZA59666.1"/>
    <property type="molecule type" value="Genomic_DNA"/>
</dbReference>
<dbReference type="InterPro" id="IPR048366">
    <property type="entry name" value="TNP-like_GBD"/>
</dbReference>
<evidence type="ECO:0000313" key="4">
    <source>
        <dbReference type="Proteomes" id="UP000053097"/>
    </source>
</evidence>
<dbReference type="Proteomes" id="UP000053097">
    <property type="component" value="Unassembled WGS sequence"/>
</dbReference>
<feature type="domain" description="Transposable element P transposase-like GTP-binding insertion" evidence="2">
    <location>
        <begin position="130"/>
        <end position="221"/>
    </location>
</feature>
<keyword evidence="4" id="KW-1185">Reference proteome</keyword>
<sequence length="271" mass="31239">MAIHQHVDLYKNKFVSYVDRGNYIERDTTKVAKEALVFCVVCINQSWKIPIAYYLINGMSTEQKRNLVLQCLTAVHESGMLIVALTCDGLQTNLTMLHSLGCNFSDSKNFQTWFKHPSNDTNVYVYLDPSHMIKLIRNTIGRLKLLYDPNGNAIEWRYFEELHKLQEAEGLHLANKLRTKHIAFHKNKMKVKLASQLLSMSVAKSLIFCEKTLKLSQFKNCGLYFRKAHPSDFDELLQVVSGHHIKVNCEGFICGFLMVSKKKIFQLFSLI</sequence>
<organism evidence="3 4">
    <name type="scientific">Ooceraea biroi</name>
    <name type="common">Clonal raider ant</name>
    <name type="synonym">Cerapachys biroi</name>
    <dbReference type="NCBI Taxonomy" id="2015173"/>
    <lineage>
        <taxon>Eukaryota</taxon>
        <taxon>Metazoa</taxon>
        <taxon>Ecdysozoa</taxon>
        <taxon>Arthropoda</taxon>
        <taxon>Hexapoda</taxon>
        <taxon>Insecta</taxon>
        <taxon>Pterygota</taxon>
        <taxon>Neoptera</taxon>
        <taxon>Endopterygota</taxon>
        <taxon>Hymenoptera</taxon>
        <taxon>Apocrita</taxon>
        <taxon>Aculeata</taxon>
        <taxon>Formicoidea</taxon>
        <taxon>Formicidae</taxon>
        <taxon>Dorylinae</taxon>
        <taxon>Ooceraea</taxon>
    </lineage>
</organism>
<gene>
    <name evidence="3" type="ORF">X777_16649</name>
</gene>
<dbReference type="OMA" id="NCEGFIC"/>
<evidence type="ECO:0000259" key="1">
    <source>
        <dbReference type="Pfam" id="PF21787"/>
    </source>
</evidence>
<evidence type="ECO:0000259" key="2">
    <source>
        <dbReference type="Pfam" id="PF21788"/>
    </source>
</evidence>